<organism evidence="1 2">
    <name type="scientific">Candidatus Gottesmanbacteria bacterium RBG_16_37_8</name>
    <dbReference type="NCBI Taxonomy" id="1798371"/>
    <lineage>
        <taxon>Bacteria</taxon>
        <taxon>Candidatus Gottesmaniibacteriota</taxon>
    </lineage>
</organism>
<gene>
    <name evidence="1" type="ORF">A2W14_05845</name>
</gene>
<protein>
    <submittedName>
        <fullName evidence="1">Uncharacterized protein</fullName>
    </submittedName>
</protein>
<evidence type="ECO:0000313" key="1">
    <source>
        <dbReference type="EMBL" id="OGG03957.1"/>
    </source>
</evidence>
<dbReference type="EMBL" id="MFJA01000011">
    <property type="protein sequence ID" value="OGG03957.1"/>
    <property type="molecule type" value="Genomic_DNA"/>
</dbReference>
<dbReference type="STRING" id="1798371.A2W14_05845"/>
<dbReference type="AlphaFoldDB" id="A0A1F5YVG1"/>
<accession>A0A1F5YVG1</accession>
<dbReference type="Proteomes" id="UP000176665">
    <property type="component" value="Unassembled WGS sequence"/>
</dbReference>
<evidence type="ECO:0000313" key="2">
    <source>
        <dbReference type="Proteomes" id="UP000176665"/>
    </source>
</evidence>
<comment type="caution">
    <text evidence="1">The sequence shown here is derived from an EMBL/GenBank/DDBJ whole genome shotgun (WGS) entry which is preliminary data.</text>
</comment>
<proteinExistence type="predicted"/>
<name>A0A1F5YVG1_9BACT</name>
<reference evidence="1 2" key="1">
    <citation type="journal article" date="2016" name="Nat. Commun.">
        <title>Thousands of microbial genomes shed light on interconnected biogeochemical processes in an aquifer system.</title>
        <authorList>
            <person name="Anantharaman K."/>
            <person name="Brown C.T."/>
            <person name="Hug L.A."/>
            <person name="Sharon I."/>
            <person name="Castelle C.J."/>
            <person name="Probst A.J."/>
            <person name="Thomas B.C."/>
            <person name="Singh A."/>
            <person name="Wilkins M.J."/>
            <person name="Karaoz U."/>
            <person name="Brodie E.L."/>
            <person name="Williams K.H."/>
            <person name="Hubbard S.S."/>
            <person name="Banfield J.F."/>
        </authorList>
    </citation>
    <scope>NUCLEOTIDE SEQUENCE [LARGE SCALE GENOMIC DNA]</scope>
</reference>
<sequence>MDTEYIKGLIKGKITEIIFQEMFKQSEEFTVIPIGYEYTVPELAQYQHHIQVKQVLNNIRNAPDFVLISQDKKRVFLVEVKYRVKIEKDEILTIAKRTVSSWSPCFIFIATKYSFYFSPCSTIILAKGSIEELRTTWVKSNIQKENIEILQEFIK</sequence>